<evidence type="ECO:0000256" key="7">
    <source>
        <dbReference type="ARBA" id="ARBA00023065"/>
    </source>
</evidence>
<keyword evidence="2 13" id="KW-0813">Transport</keyword>
<feature type="transmembrane region" description="Helical" evidence="13">
    <location>
        <begin position="15"/>
        <end position="34"/>
    </location>
</feature>
<keyword evidence="15" id="KW-0175">Coiled coil</keyword>
<evidence type="ECO:0000256" key="9">
    <source>
        <dbReference type="ARBA" id="ARBA00023310"/>
    </source>
</evidence>
<evidence type="ECO:0000256" key="6">
    <source>
        <dbReference type="ARBA" id="ARBA00022989"/>
    </source>
</evidence>
<proteinExistence type="inferred from homology"/>
<evidence type="ECO:0000256" key="5">
    <source>
        <dbReference type="ARBA" id="ARBA00022781"/>
    </source>
</evidence>
<dbReference type="EMBL" id="SWKR01000002">
    <property type="protein sequence ID" value="TKD51310.1"/>
    <property type="molecule type" value="Genomic_DNA"/>
</dbReference>
<sequence>MPQIEQVTATFASQLFWVLLTFGLAFFIIGRGMVPRIQSTMDARDDQVAGDLTAAEKARAEADASEEAWRIKENAARETARRKLAAAQAEAAKASEATLAAADAQHAARVAAAEAQIAEASRAAAGEIETVAADAARDIVARLSGAPVSESEAQGAVRAVLHG</sequence>
<keyword evidence="8 13" id="KW-0472">Membrane</keyword>
<keyword evidence="17" id="KW-1185">Reference proteome</keyword>
<comment type="caution">
    <text evidence="16">The sequence shown here is derived from an EMBL/GenBank/DDBJ whole genome shotgun (WGS) entry which is preliminary data.</text>
</comment>
<dbReference type="GO" id="GO:0046961">
    <property type="term" value="F:proton-transporting ATPase activity, rotational mechanism"/>
    <property type="evidence" value="ECO:0007669"/>
    <property type="project" value="TreeGrafter"/>
</dbReference>
<comment type="function">
    <text evidence="11">Component of the F(0) channel, it forms part of the peripheral stalk, linking F(1) to F(0). The b'-subunit is a diverged and duplicated form of b found in plants and photosynthetic bacteria.</text>
</comment>
<dbReference type="PANTHER" id="PTHR33445">
    <property type="entry name" value="ATP SYNTHASE SUBUNIT B', CHLOROPLASTIC"/>
    <property type="match status" value="1"/>
</dbReference>
<dbReference type="OrthoDB" id="9805716at2"/>
<dbReference type="GO" id="GO:0046933">
    <property type="term" value="F:proton-transporting ATP synthase activity, rotational mechanism"/>
    <property type="evidence" value="ECO:0007669"/>
    <property type="project" value="UniProtKB-UniRule"/>
</dbReference>
<keyword evidence="9 13" id="KW-0066">ATP synthesis</keyword>
<evidence type="ECO:0000256" key="14">
    <source>
        <dbReference type="RuleBase" id="RU003848"/>
    </source>
</evidence>
<evidence type="ECO:0000256" key="2">
    <source>
        <dbReference type="ARBA" id="ARBA00022448"/>
    </source>
</evidence>
<evidence type="ECO:0000256" key="3">
    <source>
        <dbReference type="ARBA" id="ARBA00022547"/>
    </source>
</evidence>
<keyword evidence="4 13" id="KW-0812">Transmembrane</keyword>
<evidence type="ECO:0000256" key="13">
    <source>
        <dbReference type="HAMAP-Rule" id="MF_01398"/>
    </source>
</evidence>
<evidence type="ECO:0000256" key="8">
    <source>
        <dbReference type="ARBA" id="ARBA00023136"/>
    </source>
</evidence>
<dbReference type="Proteomes" id="UP000309138">
    <property type="component" value="Unassembled WGS sequence"/>
</dbReference>
<name>A0A4U1L4Y1_9SPHN</name>
<dbReference type="Pfam" id="PF00430">
    <property type="entry name" value="ATP-synt_B"/>
    <property type="match status" value="1"/>
</dbReference>
<evidence type="ECO:0000256" key="1">
    <source>
        <dbReference type="ARBA" id="ARBA00005513"/>
    </source>
</evidence>
<dbReference type="GO" id="GO:0005886">
    <property type="term" value="C:plasma membrane"/>
    <property type="evidence" value="ECO:0007669"/>
    <property type="project" value="UniProtKB-SubCell"/>
</dbReference>
<comment type="similarity">
    <text evidence="1 13 14">Belongs to the ATPase B chain family.</text>
</comment>
<comment type="subcellular location">
    <subcellularLocation>
        <location evidence="13">Cell membrane</location>
        <topology evidence="13">Single-pass membrane protein</topology>
    </subcellularLocation>
    <subcellularLocation>
        <location evidence="12">Endomembrane system</location>
        <topology evidence="12">Single-pass membrane protein</topology>
    </subcellularLocation>
</comment>
<dbReference type="InterPro" id="IPR002146">
    <property type="entry name" value="ATP_synth_b/b'su_bac/chlpt"/>
</dbReference>
<dbReference type="GO" id="GO:0012505">
    <property type="term" value="C:endomembrane system"/>
    <property type="evidence" value="ECO:0007669"/>
    <property type="project" value="UniProtKB-SubCell"/>
</dbReference>
<feature type="coiled-coil region" evidence="15">
    <location>
        <begin position="70"/>
        <end position="97"/>
    </location>
</feature>
<evidence type="ECO:0000256" key="10">
    <source>
        <dbReference type="ARBA" id="ARBA00025198"/>
    </source>
</evidence>
<dbReference type="HAMAP" id="MF_01398">
    <property type="entry name" value="ATP_synth_b_bprime"/>
    <property type="match status" value="1"/>
</dbReference>
<protein>
    <recommendedName>
        <fullName evidence="13">ATP synthase subunit b</fullName>
    </recommendedName>
    <alternativeName>
        <fullName evidence="13">ATP synthase F(0) sector subunit b</fullName>
    </alternativeName>
    <alternativeName>
        <fullName evidence="13">ATPase subunit I</fullName>
    </alternativeName>
    <alternativeName>
        <fullName evidence="13">F-type ATPase subunit b</fullName>
        <shortName evidence="13">F-ATPase subunit b</shortName>
    </alternativeName>
</protein>
<keyword evidence="3 13" id="KW-0138">CF(0)</keyword>
<comment type="subunit">
    <text evidence="13">F-type ATPases have 2 components, F(1) - the catalytic core - and F(0) - the membrane proton channel. F(1) has five subunits: alpha(3), beta(3), gamma(1), delta(1), epsilon(1). F(0) has three main subunits: a(1), b(2) and c(10-14). The alpha and beta chains form an alternating ring which encloses part of the gamma chain. F(1) is attached to F(0) by a central stalk formed by the gamma and epsilon chains, while a peripheral stalk is formed by the delta and b chains.</text>
</comment>
<comment type="function">
    <text evidence="10 13">F(1)F(0) ATP synthase produces ATP from ADP in the presence of a proton or sodium gradient. F-type ATPases consist of two structural domains, F(1) containing the extramembraneous catalytic core and F(0) containing the membrane proton channel, linked together by a central stalk and a peripheral stalk. During catalysis, ATP synthesis in the catalytic domain of F(1) is coupled via a rotary mechanism of the central stalk subunits to proton translocation.</text>
</comment>
<dbReference type="AlphaFoldDB" id="A0A4U1L4Y1"/>
<reference evidence="16 17" key="1">
    <citation type="submission" date="2019-04" db="EMBL/GenBank/DDBJ databases">
        <authorList>
            <person name="Yang Y."/>
            <person name="Wei D."/>
        </authorList>
    </citation>
    <scope>NUCLEOTIDE SEQUENCE [LARGE SCALE GENOMIC DNA]</scope>
    <source>
        <strain evidence="16 17">L-1-4w-11</strain>
    </source>
</reference>
<keyword evidence="6 13" id="KW-1133">Transmembrane helix</keyword>
<keyword evidence="5 13" id="KW-0375">Hydrogen ion transport</keyword>
<dbReference type="RefSeq" id="WP_136943256.1">
    <property type="nucleotide sequence ID" value="NZ_SWKR01000002.1"/>
</dbReference>
<evidence type="ECO:0000256" key="15">
    <source>
        <dbReference type="SAM" id="Coils"/>
    </source>
</evidence>
<evidence type="ECO:0000256" key="4">
    <source>
        <dbReference type="ARBA" id="ARBA00022692"/>
    </source>
</evidence>
<dbReference type="GO" id="GO:0045259">
    <property type="term" value="C:proton-transporting ATP synthase complex"/>
    <property type="evidence" value="ECO:0007669"/>
    <property type="project" value="UniProtKB-KW"/>
</dbReference>
<evidence type="ECO:0000256" key="12">
    <source>
        <dbReference type="ARBA" id="ARBA00037847"/>
    </source>
</evidence>
<dbReference type="PANTHER" id="PTHR33445:SF1">
    <property type="entry name" value="ATP SYNTHASE SUBUNIT B"/>
    <property type="match status" value="1"/>
</dbReference>
<gene>
    <name evidence="13" type="primary">atpF</name>
    <name evidence="16" type="ORF">FBR43_11515</name>
</gene>
<organism evidence="16 17">
    <name type="scientific">Sphingomonas baiyangensis</name>
    <dbReference type="NCBI Taxonomy" id="2572576"/>
    <lineage>
        <taxon>Bacteria</taxon>
        <taxon>Pseudomonadati</taxon>
        <taxon>Pseudomonadota</taxon>
        <taxon>Alphaproteobacteria</taxon>
        <taxon>Sphingomonadales</taxon>
        <taxon>Sphingomonadaceae</taxon>
        <taxon>Sphingomonas</taxon>
    </lineage>
</organism>
<evidence type="ECO:0000313" key="17">
    <source>
        <dbReference type="Proteomes" id="UP000309138"/>
    </source>
</evidence>
<evidence type="ECO:0000256" key="11">
    <source>
        <dbReference type="ARBA" id="ARBA00025614"/>
    </source>
</evidence>
<evidence type="ECO:0000313" key="16">
    <source>
        <dbReference type="EMBL" id="TKD51310.1"/>
    </source>
</evidence>
<keyword evidence="13" id="KW-1003">Cell membrane</keyword>
<accession>A0A4U1L4Y1</accession>
<keyword evidence="7 13" id="KW-0406">Ion transport</keyword>
<dbReference type="InterPro" id="IPR050059">
    <property type="entry name" value="ATP_synthase_B_chain"/>
</dbReference>